<dbReference type="AlphaFoldDB" id="A0A9D4KLR3"/>
<name>A0A9D4KLR3_DREPO</name>
<gene>
    <name evidence="2" type="ORF">DPMN_115739</name>
</gene>
<reference evidence="2" key="2">
    <citation type="submission" date="2020-11" db="EMBL/GenBank/DDBJ databases">
        <authorList>
            <person name="McCartney M.A."/>
            <person name="Auch B."/>
            <person name="Kono T."/>
            <person name="Mallez S."/>
            <person name="Becker A."/>
            <person name="Gohl D.M."/>
            <person name="Silverstein K.A.T."/>
            <person name="Koren S."/>
            <person name="Bechman K.B."/>
            <person name="Herman A."/>
            <person name="Abrahante J.E."/>
            <person name="Garbe J."/>
        </authorList>
    </citation>
    <scope>NUCLEOTIDE SEQUENCE</scope>
    <source>
        <strain evidence="2">Duluth1</strain>
        <tissue evidence="2">Whole animal</tissue>
    </source>
</reference>
<evidence type="ECO:0000313" key="3">
    <source>
        <dbReference type="Proteomes" id="UP000828390"/>
    </source>
</evidence>
<accession>A0A9D4KLR3</accession>
<comment type="caution">
    <text evidence="2">The sequence shown here is derived from an EMBL/GenBank/DDBJ whole genome shotgun (WGS) entry which is preliminary data.</text>
</comment>
<dbReference type="EMBL" id="JAIWYP010000004">
    <property type="protein sequence ID" value="KAH3842242.1"/>
    <property type="molecule type" value="Genomic_DNA"/>
</dbReference>
<sequence length="101" mass="11224">MLEILRKPQPIRFTSARLTRSPTALEEELSAPMPTMPPCLQHSLPRSHPPEGESTVVEGRPWGQGERYGEYGHGYVEATPIGKQAQETARGAIYGQEVLRL</sequence>
<evidence type="ECO:0000313" key="2">
    <source>
        <dbReference type="EMBL" id="KAH3842242.1"/>
    </source>
</evidence>
<dbReference type="Proteomes" id="UP000828390">
    <property type="component" value="Unassembled WGS sequence"/>
</dbReference>
<protein>
    <submittedName>
        <fullName evidence="2">Uncharacterized protein</fullName>
    </submittedName>
</protein>
<organism evidence="2 3">
    <name type="scientific">Dreissena polymorpha</name>
    <name type="common">Zebra mussel</name>
    <name type="synonym">Mytilus polymorpha</name>
    <dbReference type="NCBI Taxonomy" id="45954"/>
    <lineage>
        <taxon>Eukaryota</taxon>
        <taxon>Metazoa</taxon>
        <taxon>Spiralia</taxon>
        <taxon>Lophotrochozoa</taxon>
        <taxon>Mollusca</taxon>
        <taxon>Bivalvia</taxon>
        <taxon>Autobranchia</taxon>
        <taxon>Heteroconchia</taxon>
        <taxon>Euheterodonta</taxon>
        <taxon>Imparidentia</taxon>
        <taxon>Neoheterodontei</taxon>
        <taxon>Myida</taxon>
        <taxon>Dreissenoidea</taxon>
        <taxon>Dreissenidae</taxon>
        <taxon>Dreissena</taxon>
    </lineage>
</organism>
<reference evidence="2" key="1">
    <citation type="journal article" date="2019" name="bioRxiv">
        <title>The Genome of the Zebra Mussel, Dreissena polymorpha: A Resource for Invasive Species Research.</title>
        <authorList>
            <person name="McCartney M.A."/>
            <person name="Auch B."/>
            <person name="Kono T."/>
            <person name="Mallez S."/>
            <person name="Zhang Y."/>
            <person name="Obille A."/>
            <person name="Becker A."/>
            <person name="Abrahante J.E."/>
            <person name="Garbe J."/>
            <person name="Badalamenti J.P."/>
            <person name="Herman A."/>
            <person name="Mangelson H."/>
            <person name="Liachko I."/>
            <person name="Sullivan S."/>
            <person name="Sone E.D."/>
            <person name="Koren S."/>
            <person name="Silverstein K.A.T."/>
            <person name="Beckman K.B."/>
            <person name="Gohl D.M."/>
        </authorList>
    </citation>
    <scope>NUCLEOTIDE SEQUENCE</scope>
    <source>
        <strain evidence="2">Duluth1</strain>
        <tissue evidence="2">Whole animal</tissue>
    </source>
</reference>
<proteinExistence type="predicted"/>
<feature type="region of interest" description="Disordered" evidence="1">
    <location>
        <begin position="30"/>
        <end position="69"/>
    </location>
</feature>
<keyword evidence="3" id="KW-1185">Reference proteome</keyword>
<evidence type="ECO:0000256" key="1">
    <source>
        <dbReference type="SAM" id="MobiDB-lite"/>
    </source>
</evidence>